<evidence type="ECO:0000313" key="9">
    <source>
        <dbReference type="Proteomes" id="UP000800040"/>
    </source>
</evidence>
<keyword evidence="6" id="KW-1133">Transmembrane helix</keyword>
<feature type="compositionally biased region" description="Polar residues" evidence="5">
    <location>
        <begin position="15"/>
        <end position="33"/>
    </location>
</feature>
<dbReference type="InterPro" id="IPR050641">
    <property type="entry name" value="RIFMO-like"/>
</dbReference>
<dbReference type="Proteomes" id="UP000800040">
    <property type="component" value="Unassembled WGS sequence"/>
</dbReference>
<evidence type="ECO:0000313" key="8">
    <source>
        <dbReference type="EMBL" id="KAF1839170.1"/>
    </source>
</evidence>
<keyword evidence="8" id="KW-0503">Monooxygenase</keyword>
<keyword evidence="9" id="KW-1185">Reference proteome</keyword>
<evidence type="ECO:0000256" key="4">
    <source>
        <dbReference type="ARBA" id="ARBA00023002"/>
    </source>
</evidence>
<evidence type="ECO:0000256" key="5">
    <source>
        <dbReference type="SAM" id="MobiDB-lite"/>
    </source>
</evidence>
<evidence type="ECO:0000256" key="6">
    <source>
        <dbReference type="SAM" id="Phobius"/>
    </source>
</evidence>
<feature type="region of interest" description="Disordered" evidence="5">
    <location>
        <begin position="1"/>
        <end position="39"/>
    </location>
</feature>
<dbReference type="AlphaFoldDB" id="A0A6A5KSM1"/>
<name>A0A6A5KSM1_9PLEO</name>
<evidence type="ECO:0000256" key="2">
    <source>
        <dbReference type="ARBA" id="ARBA00022630"/>
    </source>
</evidence>
<dbReference type="InterPro" id="IPR002938">
    <property type="entry name" value="FAD-bd"/>
</dbReference>
<proteinExistence type="predicted"/>
<dbReference type="PANTHER" id="PTHR43004:SF19">
    <property type="entry name" value="BINDING MONOOXYGENASE, PUTATIVE (JCVI)-RELATED"/>
    <property type="match status" value="1"/>
</dbReference>
<keyword evidence="2" id="KW-0285">Flavoprotein</keyword>
<feature type="region of interest" description="Disordered" evidence="5">
    <location>
        <begin position="442"/>
        <end position="462"/>
    </location>
</feature>
<dbReference type="GO" id="GO:0016709">
    <property type="term" value="F:oxidoreductase activity, acting on paired donors, with incorporation or reduction of molecular oxygen, NAD(P)H as one donor, and incorporation of one atom of oxygen"/>
    <property type="evidence" value="ECO:0007669"/>
    <property type="project" value="UniProtKB-ARBA"/>
</dbReference>
<dbReference type="OrthoDB" id="10016252at2759"/>
<feature type="transmembrane region" description="Helical" evidence="6">
    <location>
        <begin position="44"/>
        <end position="63"/>
    </location>
</feature>
<keyword evidence="6" id="KW-0472">Membrane</keyword>
<sequence length="462" mass="50046">MASTNVMASDDETLNTRSTNGTSIPQPNGASHPNNNNNNNTSPSLPIIIAGGGCVGLFLALLLSHSPIRNPIIIIEPQTPDPSSTRAMAHQPLTYPILAQVPNLLPELVQAGSLSSGLCFRTSVQHGSRLIAGKEFDDSGDQGMQGKGQLLLPQGKFQKVLMRRLEDRAEIRIGWSVSAVTPSGRDCVGVHVTPTSPTQLGDEKIEATYLIDASGAHSHIRKQLDIKLEGETLDAQLVATDLSFDFRAHGFYDANFIMDPVDYGLVGRINSATDGQPALWRVSYGVPLGVSEEDIWQKVDDKLRVMLPNGGRDEKGEVAYKVVRIAPYKAQQRLASTLYDASSRTCLVGDAAHLTNPYAGLGLASGIADASSLSDVLIRILTDEASDPERLLESWSEARRKKFLEAVDKPSRMAYKRVKADVNTDEKVQEFVEKDPLVGALKSGMPVKPPSLETKGEELEGW</sequence>
<dbReference type="SUPFAM" id="SSF51905">
    <property type="entry name" value="FAD/NAD(P)-binding domain"/>
    <property type="match status" value="1"/>
</dbReference>
<evidence type="ECO:0000256" key="1">
    <source>
        <dbReference type="ARBA" id="ARBA00001974"/>
    </source>
</evidence>
<dbReference type="EMBL" id="ML975246">
    <property type="protein sequence ID" value="KAF1839170.1"/>
    <property type="molecule type" value="Genomic_DNA"/>
</dbReference>
<gene>
    <name evidence="8" type="ORF">BDW02DRAFT_229918</name>
</gene>
<dbReference type="PRINTS" id="PR00420">
    <property type="entry name" value="RNGMNOXGNASE"/>
</dbReference>
<accession>A0A6A5KSM1</accession>
<comment type="cofactor">
    <cofactor evidence="1">
        <name>FAD</name>
        <dbReference type="ChEBI" id="CHEBI:57692"/>
    </cofactor>
</comment>
<evidence type="ECO:0000256" key="3">
    <source>
        <dbReference type="ARBA" id="ARBA00022827"/>
    </source>
</evidence>
<keyword evidence="6" id="KW-0812">Transmembrane</keyword>
<organism evidence="8 9">
    <name type="scientific">Decorospora gaudefroyi</name>
    <dbReference type="NCBI Taxonomy" id="184978"/>
    <lineage>
        <taxon>Eukaryota</taxon>
        <taxon>Fungi</taxon>
        <taxon>Dikarya</taxon>
        <taxon>Ascomycota</taxon>
        <taxon>Pezizomycotina</taxon>
        <taxon>Dothideomycetes</taxon>
        <taxon>Pleosporomycetidae</taxon>
        <taxon>Pleosporales</taxon>
        <taxon>Pleosporineae</taxon>
        <taxon>Pleosporaceae</taxon>
        <taxon>Decorospora</taxon>
    </lineage>
</organism>
<protein>
    <submittedName>
        <fullName evidence="8">Monooxygenase</fullName>
    </submittedName>
</protein>
<dbReference type="GO" id="GO:0071949">
    <property type="term" value="F:FAD binding"/>
    <property type="evidence" value="ECO:0007669"/>
    <property type="project" value="InterPro"/>
</dbReference>
<keyword evidence="3" id="KW-0274">FAD</keyword>
<keyword evidence="4" id="KW-0560">Oxidoreductase</keyword>
<reference evidence="8" key="1">
    <citation type="submission" date="2020-01" db="EMBL/GenBank/DDBJ databases">
        <authorList>
            <consortium name="DOE Joint Genome Institute"/>
            <person name="Haridas S."/>
            <person name="Albert R."/>
            <person name="Binder M."/>
            <person name="Bloem J."/>
            <person name="Labutti K."/>
            <person name="Salamov A."/>
            <person name="Andreopoulos B."/>
            <person name="Baker S.E."/>
            <person name="Barry K."/>
            <person name="Bills G."/>
            <person name="Bluhm B.H."/>
            <person name="Cannon C."/>
            <person name="Castanera R."/>
            <person name="Culley D.E."/>
            <person name="Daum C."/>
            <person name="Ezra D."/>
            <person name="Gonzalez J.B."/>
            <person name="Henrissat B."/>
            <person name="Kuo A."/>
            <person name="Liang C."/>
            <person name="Lipzen A."/>
            <person name="Lutzoni F."/>
            <person name="Magnuson J."/>
            <person name="Mondo S."/>
            <person name="Nolan M."/>
            <person name="Ohm R."/>
            <person name="Pangilinan J."/>
            <person name="Park H.-J."/>
            <person name="Ramirez L."/>
            <person name="Alfaro M."/>
            <person name="Sun H."/>
            <person name="Tritt A."/>
            <person name="Yoshinaga Y."/>
            <person name="Zwiers L.-H."/>
            <person name="Turgeon B.G."/>
            <person name="Goodwin S.B."/>
            <person name="Spatafora J.W."/>
            <person name="Crous P.W."/>
            <person name="Grigoriev I.V."/>
        </authorList>
    </citation>
    <scope>NUCLEOTIDE SEQUENCE</scope>
    <source>
        <strain evidence="8">P77</strain>
    </source>
</reference>
<dbReference type="InterPro" id="IPR036188">
    <property type="entry name" value="FAD/NAD-bd_sf"/>
</dbReference>
<dbReference type="Gene3D" id="3.50.50.60">
    <property type="entry name" value="FAD/NAD(P)-binding domain"/>
    <property type="match status" value="1"/>
</dbReference>
<dbReference type="Pfam" id="PF01494">
    <property type="entry name" value="FAD_binding_3"/>
    <property type="match status" value="1"/>
</dbReference>
<evidence type="ECO:0000259" key="7">
    <source>
        <dbReference type="Pfam" id="PF01494"/>
    </source>
</evidence>
<feature type="domain" description="FAD-binding" evidence="7">
    <location>
        <begin position="46"/>
        <end position="403"/>
    </location>
</feature>
<dbReference type="Gene3D" id="3.30.9.10">
    <property type="entry name" value="D-Amino Acid Oxidase, subunit A, domain 2"/>
    <property type="match status" value="1"/>
</dbReference>
<dbReference type="PANTHER" id="PTHR43004">
    <property type="entry name" value="TRK SYSTEM POTASSIUM UPTAKE PROTEIN"/>
    <property type="match status" value="1"/>
</dbReference>